<name>A0A9P6NE53_9BASI</name>
<dbReference type="EMBL" id="MU167282">
    <property type="protein sequence ID" value="KAG0145110.1"/>
    <property type="molecule type" value="Genomic_DNA"/>
</dbReference>
<reference evidence="1" key="1">
    <citation type="submission" date="2013-11" db="EMBL/GenBank/DDBJ databases">
        <title>Genome sequence of the fusiform rust pathogen reveals effectors for host alternation and coevolution with pine.</title>
        <authorList>
            <consortium name="DOE Joint Genome Institute"/>
            <person name="Smith K."/>
            <person name="Pendleton A."/>
            <person name="Kubisiak T."/>
            <person name="Anderson C."/>
            <person name="Salamov A."/>
            <person name="Aerts A."/>
            <person name="Riley R."/>
            <person name="Clum A."/>
            <person name="Lindquist E."/>
            <person name="Ence D."/>
            <person name="Campbell M."/>
            <person name="Kronenberg Z."/>
            <person name="Feau N."/>
            <person name="Dhillon B."/>
            <person name="Hamelin R."/>
            <person name="Burleigh J."/>
            <person name="Smith J."/>
            <person name="Yandell M."/>
            <person name="Nelson C."/>
            <person name="Grigoriev I."/>
            <person name="Davis J."/>
        </authorList>
    </citation>
    <scope>NUCLEOTIDE SEQUENCE</scope>
    <source>
        <strain evidence="1">G11</strain>
    </source>
</reference>
<protein>
    <submittedName>
        <fullName evidence="1">Uncharacterized protein</fullName>
    </submittedName>
</protein>
<organism evidence="1 2">
    <name type="scientific">Cronartium quercuum f. sp. fusiforme G11</name>
    <dbReference type="NCBI Taxonomy" id="708437"/>
    <lineage>
        <taxon>Eukaryota</taxon>
        <taxon>Fungi</taxon>
        <taxon>Dikarya</taxon>
        <taxon>Basidiomycota</taxon>
        <taxon>Pucciniomycotina</taxon>
        <taxon>Pucciniomycetes</taxon>
        <taxon>Pucciniales</taxon>
        <taxon>Coleosporiaceae</taxon>
        <taxon>Cronartium</taxon>
    </lineage>
</organism>
<sequence>MQLTHGHIVDWARELAKGTLNVNLESPPTHLRGFVWESLNNSLKTLTSRGKITQSDLSNLMPFPPLYEYLKFSNIPDVLIPDILAILEDHGILSWTSLFESPLA</sequence>
<evidence type="ECO:0000313" key="1">
    <source>
        <dbReference type="EMBL" id="KAG0145110.1"/>
    </source>
</evidence>
<comment type="caution">
    <text evidence="1">The sequence shown here is derived from an EMBL/GenBank/DDBJ whole genome shotgun (WGS) entry which is preliminary data.</text>
</comment>
<gene>
    <name evidence="1" type="ORF">CROQUDRAFT_94210</name>
</gene>
<proteinExistence type="predicted"/>
<keyword evidence="2" id="KW-1185">Reference proteome</keyword>
<evidence type="ECO:0000313" key="2">
    <source>
        <dbReference type="Proteomes" id="UP000886653"/>
    </source>
</evidence>
<accession>A0A9P6NE53</accession>
<dbReference type="Proteomes" id="UP000886653">
    <property type="component" value="Unassembled WGS sequence"/>
</dbReference>
<dbReference type="AlphaFoldDB" id="A0A9P6NE53"/>